<feature type="compositionally biased region" description="Basic residues" evidence="2">
    <location>
        <begin position="993"/>
        <end position="1009"/>
    </location>
</feature>
<feature type="region of interest" description="Disordered" evidence="2">
    <location>
        <begin position="989"/>
        <end position="1009"/>
    </location>
</feature>
<evidence type="ECO:0000256" key="2">
    <source>
        <dbReference type="SAM" id="MobiDB-lite"/>
    </source>
</evidence>
<keyword evidence="4" id="KW-1185">Reference proteome</keyword>
<reference evidence="3 4" key="1">
    <citation type="submission" date="2019-07" db="EMBL/GenBank/DDBJ databases">
        <title>Genomics analysis of Aphanomyces spp. identifies a new class of oomycete effector associated with host adaptation.</title>
        <authorList>
            <person name="Gaulin E."/>
        </authorList>
    </citation>
    <scope>NUCLEOTIDE SEQUENCE [LARGE SCALE GENOMIC DNA]</scope>
    <source>
        <strain evidence="3 4">ATCC 201684</strain>
    </source>
</reference>
<accession>A0A6G0XQV1</accession>
<dbReference type="VEuPathDB" id="FungiDB:AeMF1_010058"/>
<comment type="caution">
    <text evidence="3">The sequence shown here is derived from an EMBL/GenBank/DDBJ whole genome shotgun (WGS) entry which is preliminary data.</text>
</comment>
<name>A0A6G0XQV1_9STRA</name>
<evidence type="ECO:0000313" key="3">
    <source>
        <dbReference type="EMBL" id="KAF0742828.1"/>
    </source>
</evidence>
<dbReference type="PANTHER" id="PTHR23159:SF31">
    <property type="entry name" value="CENTROSOME-ASSOCIATED PROTEIN CEP250 ISOFORM X1"/>
    <property type="match status" value="1"/>
</dbReference>
<feature type="compositionally biased region" description="Acidic residues" evidence="2">
    <location>
        <begin position="951"/>
        <end position="961"/>
    </location>
</feature>
<dbReference type="EMBL" id="VJMJ01000023">
    <property type="protein sequence ID" value="KAF0742828.1"/>
    <property type="molecule type" value="Genomic_DNA"/>
</dbReference>
<proteinExistence type="predicted"/>
<feature type="coiled-coil region" evidence="1">
    <location>
        <begin position="350"/>
        <end position="412"/>
    </location>
</feature>
<organism evidence="3 4">
    <name type="scientific">Aphanomyces euteiches</name>
    <dbReference type="NCBI Taxonomy" id="100861"/>
    <lineage>
        <taxon>Eukaryota</taxon>
        <taxon>Sar</taxon>
        <taxon>Stramenopiles</taxon>
        <taxon>Oomycota</taxon>
        <taxon>Saprolegniomycetes</taxon>
        <taxon>Saprolegniales</taxon>
        <taxon>Verrucalvaceae</taxon>
        <taxon>Aphanomyces</taxon>
    </lineage>
</organism>
<feature type="region of interest" description="Disordered" evidence="2">
    <location>
        <begin position="1"/>
        <end position="41"/>
    </location>
</feature>
<evidence type="ECO:0000256" key="1">
    <source>
        <dbReference type="SAM" id="Coils"/>
    </source>
</evidence>
<sequence length="1048" mass="117961">MDGDATPQSHLPPGQHDDHTAQVGAHAEGHNTGDRKTSYTPVASSWNADQFNASLNANLLTFSVAPLTHVMHAVGTTIHHHDIILQDLAKQLHRLEKEQQQMHKPPVVSPEDLLTKLENIEKRVNDVEINAEETNAREELLTDKLAAVKDLEDRMGEQDVSRDQMKKRTDEIYARLGNYATMVALDSLKESLAKEMQRMIKDALDAQANESNARFNSLQEQILLMHADSDDENDADILRPAHIGPAETTMETHTKKSRKITSMQMLGDPTLKLQLDQLDQQVKNLTTRLQDLESAREYSQDQLSNIRDLVKKCDQDVARFQQDISNSLDDLASKASMSDAPPIPVTSAPIRKYEEELQRQGERIDRMTKQLGELILHHSTDHETLSTSTHTIKILQEDLRKLKAELDEFQQNQSLMQGFTGSGGGSAPDLSLVFAKLAEMRQLQSAATDDLRHELDQLMEWVREMKSQGLSSKLRSDNKAQLELRQLDADIALHKDNLQHHLSLQEKAMSQVTDWLHAMPVIRKELEKSDSYDIHKINELQSFLRQHLRTMPSIASLQACTHGFHANLQHLRHVLAQIQDTSPESEQKEREDGLQALVSLLLTLEKHNESLIKQYDNARLQMDELWHVWSKKQSNDMDNKFAMLSKEITEVALLKPKVVVATPPPETHQDKRMSLSAQALAIGEGNDSMKRLEQLILTCCRRLDGFEDDIRALSRNLHAYRGDLTDRVTGGDLSKLKFQIYAELAKIHAVLGSSKFQGTATAAVMKVYDDSEIKSTLDMQAQLIASLCSELKKDKNEMDQQQQQDEHGQDAEKMFNAKLDSITEKVAEMFVSLEVQRSTAQPRNIIPAYNPTLLLEAFAQNIEAKLAETQDLTKKDIERIKSELGDNVRNRVKRAMEAIKDLVPSSEATTSVGTIPGMVCCIACSRPVRFDTSTGDVVKEVPRTTLGLPDSDGDDDQAEREGDPEFVYRAGFRMPVNEKRSVLPLLVSPRAPKAGKGHGKSRRFVKGGSKKVDNLMREVDDLNMEALNADRQSDFKKAGEVRKPVPLR</sequence>
<feature type="coiled-coil region" evidence="1">
    <location>
        <begin position="275"/>
        <end position="302"/>
    </location>
</feature>
<keyword evidence="1" id="KW-0175">Coiled coil</keyword>
<dbReference type="Proteomes" id="UP000481153">
    <property type="component" value="Unassembled WGS sequence"/>
</dbReference>
<feature type="coiled-coil region" evidence="1">
    <location>
        <begin position="189"/>
        <end position="221"/>
    </location>
</feature>
<feature type="compositionally biased region" description="Basic and acidic residues" evidence="2">
    <location>
        <begin position="27"/>
        <end position="37"/>
    </location>
</feature>
<gene>
    <name evidence="3" type="ORF">Ae201684_002227</name>
</gene>
<dbReference type="PANTHER" id="PTHR23159">
    <property type="entry name" value="CENTROSOMAL PROTEIN 2"/>
    <property type="match status" value="1"/>
</dbReference>
<dbReference type="AlphaFoldDB" id="A0A6G0XQV1"/>
<evidence type="ECO:0000313" key="4">
    <source>
        <dbReference type="Proteomes" id="UP000481153"/>
    </source>
</evidence>
<feature type="region of interest" description="Disordered" evidence="2">
    <location>
        <begin position="942"/>
        <end position="961"/>
    </location>
</feature>
<protein>
    <submittedName>
        <fullName evidence="3">Uncharacterized protein</fullName>
    </submittedName>
</protein>